<evidence type="ECO:0000256" key="4">
    <source>
        <dbReference type="ARBA" id="ARBA00022692"/>
    </source>
</evidence>
<dbReference type="PANTHER" id="PTHR42643:SF38">
    <property type="entry name" value="IONOTROPIC RECEPTOR 100A"/>
    <property type="match status" value="1"/>
</dbReference>
<keyword evidence="7 11" id="KW-0675">Receptor</keyword>
<feature type="domain" description="Ionotropic glutamate receptor C-terminal" evidence="10">
    <location>
        <begin position="8"/>
        <end position="252"/>
    </location>
</feature>
<evidence type="ECO:0000256" key="2">
    <source>
        <dbReference type="ARBA" id="ARBA00008685"/>
    </source>
</evidence>
<dbReference type="GO" id="GO:0005886">
    <property type="term" value="C:plasma membrane"/>
    <property type="evidence" value="ECO:0007669"/>
    <property type="project" value="UniProtKB-SubCell"/>
</dbReference>
<feature type="transmembrane region" description="Helical" evidence="9">
    <location>
        <begin position="243"/>
        <end position="261"/>
    </location>
</feature>
<evidence type="ECO:0000256" key="3">
    <source>
        <dbReference type="ARBA" id="ARBA00022475"/>
    </source>
</evidence>
<evidence type="ECO:0000256" key="5">
    <source>
        <dbReference type="ARBA" id="ARBA00022989"/>
    </source>
</evidence>
<evidence type="ECO:0000259" key="10">
    <source>
        <dbReference type="Pfam" id="PF00060"/>
    </source>
</evidence>
<protein>
    <submittedName>
        <fullName evidence="11">Variant Ionotropic Glutamate Receptor</fullName>
    </submittedName>
</protein>
<keyword evidence="4 9" id="KW-0812">Transmembrane</keyword>
<name>A0A0A8P0Z3_9EUCA</name>
<comment type="similarity">
    <text evidence="2">Belongs to the glutamate-gated ion channel (TC 1.A.10.1) family.</text>
</comment>
<evidence type="ECO:0000256" key="8">
    <source>
        <dbReference type="ARBA" id="ARBA00023180"/>
    </source>
</evidence>
<evidence type="ECO:0000256" key="1">
    <source>
        <dbReference type="ARBA" id="ARBA00004651"/>
    </source>
</evidence>
<dbReference type="InterPro" id="IPR001320">
    <property type="entry name" value="Iontro_rcpt_C"/>
</dbReference>
<dbReference type="Gene3D" id="1.10.287.70">
    <property type="match status" value="1"/>
</dbReference>
<reference evidence="11" key="1">
    <citation type="submission" date="2014-08" db="EMBL/GenBank/DDBJ databases">
        <authorList>
            <person name="Groh K."/>
        </authorList>
    </citation>
    <scope>NUCLEOTIDE SEQUENCE</scope>
    <source>
        <tissue evidence="11">Antennules</tissue>
    </source>
</reference>
<dbReference type="GO" id="GO:0015276">
    <property type="term" value="F:ligand-gated monoatomic ion channel activity"/>
    <property type="evidence" value="ECO:0007669"/>
    <property type="project" value="InterPro"/>
</dbReference>
<dbReference type="AlphaFoldDB" id="A0A0A8P0Z3"/>
<dbReference type="EMBL" id="LN590519">
    <property type="protein sequence ID" value="CEF34381.1"/>
    <property type="molecule type" value="mRNA"/>
</dbReference>
<feature type="non-terminal residue" evidence="11">
    <location>
        <position position="1"/>
    </location>
</feature>
<keyword evidence="6 9" id="KW-0472">Membrane</keyword>
<feature type="transmembrane region" description="Helical" evidence="9">
    <location>
        <begin position="37"/>
        <end position="61"/>
    </location>
</feature>
<evidence type="ECO:0000313" key="11">
    <source>
        <dbReference type="EMBL" id="CEF34381.1"/>
    </source>
</evidence>
<dbReference type="GO" id="GO:0050906">
    <property type="term" value="P:detection of stimulus involved in sensory perception"/>
    <property type="evidence" value="ECO:0007669"/>
    <property type="project" value="UniProtKB-ARBA"/>
</dbReference>
<evidence type="ECO:0000256" key="6">
    <source>
        <dbReference type="ARBA" id="ARBA00023136"/>
    </source>
</evidence>
<keyword evidence="5 9" id="KW-1133">Transmembrane helix</keyword>
<sequence length="268" mass="30018">AGGAEGRLVASLLYGWGALVEQPPKEPSISMSGQMLVGWWLLFCLIISTGFRSSLIAHLTVQGRSLPIETLEDMLALSNWRWGTEESLYKGGVVEYFVKHTDTIVRQTHSILEVLGWKEGLRKVGEGGYTFLAFKNFISVVVASRYTDARGQSPFHVSKQGISVLPFLGWWFRNGAPFRPRFKDLLSRMEEAGLRSYWNDDVVAKRVKEIRQGTEMNPSQIPTDYQLTSQRSQEVLSLSHVQGAFYVLFLGCGVALLTLLLETVTGRI</sequence>
<keyword evidence="8" id="KW-0325">Glycoprotein</keyword>
<organism evidence="11">
    <name type="scientific">Coenobita clypeatus</name>
    <dbReference type="NCBI Taxonomy" id="474045"/>
    <lineage>
        <taxon>Eukaryota</taxon>
        <taxon>Metazoa</taxon>
        <taxon>Ecdysozoa</taxon>
        <taxon>Arthropoda</taxon>
        <taxon>Crustacea</taxon>
        <taxon>Multicrustacea</taxon>
        <taxon>Malacostraca</taxon>
        <taxon>Eumalacostraca</taxon>
        <taxon>Eucarida</taxon>
        <taxon>Decapoda</taxon>
        <taxon>Pleocyemata</taxon>
        <taxon>Anomura</taxon>
        <taxon>Paguroidea</taxon>
        <taxon>Coenobitidae</taxon>
        <taxon>Coenobita</taxon>
    </lineage>
</organism>
<reference evidence="11" key="2">
    <citation type="submission" date="2015-01" db="EMBL/GenBank/DDBJ databases">
        <title>Expression of ionotropic receptors in terrestrial hermit crabs olfactory sensory neurons.</title>
        <authorList>
            <person name="Groh-Lunow K.C."/>
            <person name="Getahun M.N."/>
            <person name="Stensmyr M.C."/>
            <person name="Grosse-Wilde E."/>
            <person name="Hansson B.S."/>
        </authorList>
    </citation>
    <scope>NUCLEOTIDE SEQUENCE</scope>
    <source>
        <tissue evidence="11">Antennules</tissue>
    </source>
</reference>
<gene>
    <name evidence="11" type="primary">IR15</name>
</gene>
<dbReference type="SUPFAM" id="SSF53850">
    <property type="entry name" value="Periplasmic binding protein-like II"/>
    <property type="match status" value="1"/>
</dbReference>
<accession>A0A0A8P0Z3</accession>
<evidence type="ECO:0000256" key="9">
    <source>
        <dbReference type="SAM" id="Phobius"/>
    </source>
</evidence>
<dbReference type="Pfam" id="PF00060">
    <property type="entry name" value="Lig_chan"/>
    <property type="match status" value="1"/>
</dbReference>
<dbReference type="InterPro" id="IPR052192">
    <property type="entry name" value="Insect_Ionotropic_Sensory_Rcpt"/>
</dbReference>
<proteinExistence type="evidence at transcript level"/>
<dbReference type="PANTHER" id="PTHR42643">
    <property type="entry name" value="IONOTROPIC RECEPTOR 20A-RELATED"/>
    <property type="match status" value="1"/>
</dbReference>
<keyword evidence="3" id="KW-1003">Cell membrane</keyword>
<comment type="subcellular location">
    <subcellularLocation>
        <location evidence="1">Cell membrane</location>
        <topology evidence="1">Multi-pass membrane protein</topology>
    </subcellularLocation>
</comment>
<evidence type="ECO:0000256" key="7">
    <source>
        <dbReference type="ARBA" id="ARBA00023170"/>
    </source>
</evidence>